<dbReference type="Proteomes" id="UP000249720">
    <property type="component" value="Unassembled WGS sequence"/>
</dbReference>
<dbReference type="EMBL" id="QKZV01000004">
    <property type="protein sequence ID" value="PZX62776.1"/>
    <property type="molecule type" value="Genomic_DNA"/>
</dbReference>
<protein>
    <recommendedName>
        <fullName evidence="2">Universal stress protein</fullName>
    </recommendedName>
</protein>
<accession>A0A2W7RVB9</accession>
<reference evidence="4 5" key="1">
    <citation type="submission" date="2018-06" db="EMBL/GenBank/DDBJ databases">
        <title>Genomic Encyclopedia of Archaeal and Bacterial Type Strains, Phase II (KMG-II): from individual species to whole genera.</title>
        <authorList>
            <person name="Goeker M."/>
        </authorList>
    </citation>
    <scope>NUCLEOTIDE SEQUENCE [LARGE SCALE GENOMIC DNA]</scope>
    <source>
        <strain evidence="4 5">DSM 23241</strain>
    </source>
</reference>
<dbReference type="OrthoDB" id="9788959at2"/>
<evidence type="ECO:0000313" key="5">
    <source>
        <dbReference type="Proteomes" id="UP000249720"/>
    </source>
</evidence>
<dbReference type="SUPFAM" id="SSF52402">
    <property type="entry name" value="Adenine nucleotide alpha hydrolases-like"/>
    <property type="match status" value="1"/>
</dbReference>
<dbReference type="Pfam" id="PF00582">
    <property type="entry name" value="Usp"/>
    <property type="match status" value="1"/>
</dbReference>
<comment type="subcellular location">
    <subcellularLocation>
        <location evidence="2">Cytoplasm</location>
    </subcellularLocation>
</comment>
<keyword evidence="5" id="KW-1185">Reference proteome</keyword>
<dbReference type="InterPro" id="IPR006015">
    <property type="entry name" value="Universal_stress_UspA"/>
</dbReference>
<organism evidence="4 5">
    <name type="scientific">Hydrotalea sandarakina</name>
    <dbReference type="NCBI Taxonomy" id="1004304"/>
    <lineage>
        <taxon>Bacteria</taxon>
        <taxon>Pseudomonadati</taxon>
        <taxon>Bacteroidota</taxon>
        <taxon>Chitinophagia</taxon>
        <taxon>Chitinophagales</taxon>
        <taxon>Chitinophagaceae</taxon>
        <taxon>Hydrotalea</taxon>
    </lineage>
</organism>
<keyword evidence="2" id="KW-0963">Cytoplasm</keyword>
<comment type="similarity">
    <text evidence="1 2">Belongs to the universal stress protein A family.</text>
</comment>
<evidence type="ECO:0000256" key="2">
    <source>
        <dbReference type="PIRNR" id="PIRNR006276"/>
    </source>
</evidence>
<feature type="domain" description="UspA" evidence="3">
    <location>
        <begin position="1"/>
        <end position="148"/>
    </location>
</feature>
<name>A0A2W7RVB9_9BACT</name>
<dbReference type="PANTHER" id="PTHR46268:SF6">
    <property type="entry name" value="UNIVERSAL STRESS PROTEIN UP12"/>
    <property type="match status" value="1"/>
</dbReference>
<evidence type="ECO:0000256" key="1">
    <source>
        <dbReference type="ARBA" id="ARBA00008791"/>
    </source>
</evidence>
<evidence type="ECO:0000313" key="4">
    <source>
        <dbReference type="EMBL" id="PZX62776.1"/>
    </source>
</evidence>
<dbReference type="AlphaFoldDB" id="A0A2W7RVB9"/>
<comment type="caution">
    <text evidence="4">The sequence shown here is derived from an EMBL/GenBank/DDBJ whole genome shotgun (WGS) entry which is preliminary data.</text>
</comment>
<proteinExistence type="inferred from homology"/>
<dbReference type="PANTHER" id="PTHR46268">
    <property type="entry name" value="STRESS RESPONSE PROTEIN NHAX"/>
    <property type="match status" value="1"/>
</dbReference>
<dbReference type="PRINTS" id="PR01438">
    <property type="entry name" value="UNVRSLSTRESS"/>
</dbReference>
<dbReference type="RefSeq" id="WP_111294794.1">
    <property type="nucleotide sequence ID" value="NZ_QKZV01000004.1"/>
</dbReference>
<dbReference type="InterPro" id="IPR006016">
    <property type="entry name" value="UspA"/>
</dbReference>
<dbReference type="InterPro" id="IPR014729">
    <property type="entry name" value="Rossmann-like_a/b/a_fold"/>
</dbReference>
<dbReference type="Gene3D" id="3.40.50.620">
    <property type="entry name" value="HUPs"/>
    <property type="match status" value="1"/>
</dbReference>
<sequence>MKKVLVALDYNPSAEQIAEKANELAQSMNAELCLVHVVADASYYAVDYSPIMGFGGFNTANNIEMVDELKKQAEHFLTAAAKHLGNNNIKTMVLEGDTASAILDYADEYNADVIVLGSHSLSAIDTLLLGNVAAKILKQTKKPLYIVPSSK</sequence>
<dbReference type="GO" id="GO:0005737">
    <property type="term" value="C:cytoplasm"/>
    <property type="evidence" value="ECO:0007669"/>
    <property type="project" value="UniProtKB-SubCell"/>
</dbReference>
<gene>
    <name evidence="4" type="ORF">LX80_01470</name>
</gene>
<dbReference type="PIRSF" id="PIRSF006276">
    <property type="entry name" value="UspA"/>
    <property type="match status" value="1"/>
</dbReference>
<dbReference type="CDD" id="cd00293">
    <property type="entry name" value="USP-like"/>
    <property type="match status" value="1"/>
</dbReference>
<evidence type="ECO:0000259" key="3">
    <source>
        <dbReference type="Pfam" id="PF00582"/>
    </source>
</evidence>